<evidence type="ECO:0000313" key="3">
    <source>
        <dbReference type="Proteomes" id="UP001151760"/>
    </source>
</evidence>
<reference evidence="2" key="2">
    <citation type="submission" date="2022-01" db="EMBL/GenBank/DDBJ databases">
        <authorList>
            <person name="Yamashiro T."/>
            <person name="Shiraishi A."/>
            <person name="Satake H."/>
            <person name="Nakayama K."/>
        </authorList>
    </citation>
    <scope>NUCLEOTIDE SEQUENCE</scope>
</reference>
<reference evidence="2" key="1">
    <citation type="journal article" date="2022" name="Int. J. Mol. Sci.">
        <title>Draft Genome of Tanacetum Coccineum: Genomic Comparison of Closely Related Tanacetum-Family Plants.</title>
        <authorList>
            <person name="Yamashiro T."/>
            <person name="Shiraishi A."/>
            <person name="Nakayama K."/>
            <person name="Satake H."/>
        </authorList>
    </citation>
    <scope>NUCLEOTIDE SEQUENCE</scope>
</reference>
<dbReference type="EMBL" id="BQNB010016760">
    <property type="protein sequence ID" value="GJT55476.1"/>
    <property type="molecule type" value="Genomic_DNA"/>
</dbReference>
<organism evidence="2 3">
    <name type="scientific">Tanacetum coccineum</name>
    <dbReference type="NCBI Taxonomy" id="301880"/>
    <lineage>
        <taxon>Eukaryota</taxon>
        <taxon>Viridiplantae</taxon>
        <taxon>Streptophyta</taxon>
        <taxon>Embryophyta</taxon>
        <taxon>Tracheophyta</taxon>
        <taxon>Spermatophyta</taxon>
        <taxon>Magnoliopsida</taxon>
        <taxon>eudicotyledons</taxon>
        <taxon>Gunneridae</taxon>
        <taxon>Pentapetalae</taxon>
        <taxon>asterids</taxon>
        <taxon>campanulids</taxon>
        <taxon>Asterales</taxon>
        <taxon>Asteraceae</taxon>
        <taxon>Asteroideae</taxon>
        <taxon>Anthemideae</taxon>
        <taxon>Anthemidinae</taxon>
        <taxon>Tanacetum</taxon>
    </lineage>
</organism>
<feature type="region of interest" description="Disordered" evidence="1">
    <location>
        <begin position="32"/>
        <end position="53"/>
    </location>
</feature>
<evidence type="ECO:0000313" key="2">
    <source>
        <dbReference type="EMBL" id="GJT55476.1"/>
    </source>
</evidence>
<evidence type="ECO:0000256" key="1">
    <source>
        <dbReference type="SAM" id="MobiDB-lite"/>
    </source>
</evidence>
<sequence>MDSLSSLLNKVTETLTSFATVVKNASRAKIKDVPSTGQATTSPAEGEKNTTKDAETNLQNELVDLLGIDVVEQYHKKKLLFNKYCDKMLKRRKSSKIINCDVITQKCPISLKVYRGDETIEVIENFKVSDLHLAEWREVVQACLDRKEKGWKTIYGLINTRMEYLDQTKEELKIDFNKPLKEQDPLNELNELANKKRKRTSDLKYHSRSTKKHKSSSSA</sequence>
<gene>
    <name evidence="2" type="ORF">Tco_0990530</name>
</gene>
<feature type="compositionally biased region" description="Basic residues" evidence="1">
    <location>
        <begin position="206"/>
        <end position="219"/>
    </location>
</feature>
<protein>
    <submittedName>
        <fullName evidence="2">Uncharacterized protein</fullName>
    </submittedName>
</protein>
<proteinExistence type="predicted"/>
<feature type="region of interest" description="Disordered" evidence="1">
    <location>
        <begin position="185"/>
        <end position="219"/>
    </location>
</feature>
<keyword evidence="3" id="KW-1185">Reference proteome</keyword>
<accession>A0ABQ5EWT3</accession>
<dbReference type="Proteomes" id="UP001151760">
    <property type="component" value="Unassembled WGS sequence"/>
</dbReference>
<name>A0ABQ5EWT3_9ASTR</name>
<comment type="caution">
    <text evidence="2">The sequence shown here is derived from an EMBL/GenBank/DDBJ whole genome shotgun (WGS) entry which is preliminary data.</text>
</comment>